<protein>
    <recommendedName>
        <fullName evidence="4">Pentapeptide repeat-containing protein</fullName>
    </recommendedName>
</protein>
<dbReference type="OrthoDB" id="8440251at2"/>
<dbReference type="Gene3D" id="2.160.20.80">
    <property type="entry name" value="E3 ubiquitin-protein ligase SopA"/>
    <property type="match status" value="1"/>
</dbReference>
<dbReference type="InterPro" id="IPR001646">
    <property type="entry name" value="5peptide_repeat"/>
</dbReference>
<keyword evidence="3" id="KW-1185">Reference proteome</keyword>
<name>A0A426V0R9_9ACTN</name>
<evidence type="ECO:0000313" key="2">
    <source>
        <dbReference type="EMBL" id="RRS00427.1"/>
    </source>
</evidence>
<evidence type="ECO:0000256" key="1">
    <source>
        <dbReference type="SAM" id="Phobius"/>
    </source>
</evidence>
<dbReference type="Proteomes" id="UP000277256">
    <property type="component" value="Unassembled WGS sequence"/>
</dbReference>
<dbReference type="EMBL" id="RSEB01000002">
    <property type="protein sequence ID" value="RRS00427.1"/>
    <property type="molecule type" value="Genomic_DNA"/>
</dbReference>
<keyword evidence="1" id="KW-0472">Membrane</keyword>
<keyword evidence="1" id="KW-0812">Transmembrane</keyword>
<feature type="transmembrane region" description="Helical" evidence="1">
    <location>
        <begin position="12"/>
        <end position="35"/>
    </location>
</feature>
<sequence length="666" mass="75581">MIERFNKKRSRWWRWVAVGVLLVIAAAVAGTWRLIDPLSLDNDADRISGIQAVFTIGFGLGGLATLALFARRQWLQELEHEHAVQVAADARHDAEQRRITEQYIQAVEQLGHDKAPVRLGGLYGLDRLGRDHPGQREKIAEVWCAYLRRRYSPPTDILTWSDPPAADESDLPEPQTPADIEAAEELEVRLTAQRLLTEHLKDPRPIDMRNAAPPDESPDYWHLKEVNLAGATLIDLDFSHCRLPALKISRARIYRHCSFNEAHFDGTAEFIQTRFHGRTRFEQVDFNGSTLFTDARFDDRAEFSEAHFNDFAWFSGARFNSETFFDQASFNHNAMFNGAEFGDFATFSNAHFHLEAMFGRTTFGTSTNFADTLFEGSAWFEQTRFPGDAQWTEARFYHLARFVQAHFDEPATFSKAAFHDLADFSATCFGMGAEFDEVQFHGPADFSDLRFHDDATSPQIQLAGATVLRQIFRETAHIWPEGWEIVPDGATWRLTWTRLRRVREPARHDRRKRFDAFQPFCTRASNPAITYMDDTFVADVWVCPAHGSAVYKHVHVLRLGLPGLGAFAIEDDIHDRHALLIAVVDVFNPLGSDKRGRKTGDEIESVLLNANGGRLIWPRLRRKADTTMGTIATGAFVVRAALLLDAHPKLQSYTVFHPHRGGAVFE</sequence>
<gene>
    <name evidence="2" type="ORF">EIW28_07620</name>
</gene>
<evidence type="ECO:0008006" key="4">
    <source>
        <dbReference type="Google" id="ProtNLM"/>
    </source>
</evidence>
<proteinExistence type="predicted"/>
<reference evidence="2 3" key="1">
    <citation type="submission" date="2018-12" db="EMBL/GenBank/DDBJ databases">
        <title>Glycomyces sp. YIM 121974 draft genome.</title>
        <authorList>
            <person name="Li Q."/>
        </authorList>
    </citation>
    <scope>NUCLEOTIDE SEQUENCE [LARGE SCALE GENOMIC DNA]</scope>
    <source>
        <strain evidence="2 3">YIM 121974</strain>
    </source>
</reference>
<organism evidence="2 3">
    <name type="scientific">Glycomyces terrestris</name>
    <dbReference type="NCBI Taxonomy" id="2493553"/>
    <lineage>
        <taxon>Bacteria</taxon>
        <taxon>Bacillati</taxon>
        <taxon>Actinomycetota</taxon>
        <taxon>Actinomycetes</taxon>
        <taxon>Glycomycetales</taxon>
        <taxon>Glycomycetaceae</taxon>
        <taxon>Glycomyces</taxon>
    </lineage>
</organism>
<feature type="transmembrane region" description="Helical" evidence="1">
    <location>
        <begin position="47"/>
        <end position="70"/>
    </location>
</feature>
<dbReference type="AlphaFoldDB" id="A0A426V0R9"/>
<evidence type="ECO:0000313" key="3">
    <source>
        <dbReference type="Proteomes" id="UP000277256"/>
    </source>
</evidence>
<keyword evidence="1" id="KW-1133">Transmembrane helix</keyword>
<dbReference type="RefSeq" id="WP_125247106.1">
    <property type="nucleotide sequence ID" value="NZ_RSEB01000002.1"/>
</dbReference>
<comment type="caution">
    <text evidence="2">The sequence shown here is derived from an EMBL/GenBank/DDBJ whole genome shotgun (WGS) entry which is preliminary data.</text>
</comment>
<accession>A0A426V0R9</accession>
<dbReference type="Pfam" id="PF13576">
    <property type="entry name" value="Pentapeptide_3"/>
    <property type="match status" value="2"/>
</dbReference>